<name>A0A453LXD8_AEGTS</name>
<dbReference type="Proteomes" id="UP000015105">
    <property type="component" value="Chromosome 5D"/>
</dbReference>
<reference evidence="1" key="5">
    <citation type="journal article" date="2021" name="G3 (Bethesda)">
        <title>Aegilops tauschii genome assembly Aet v5.0 features greater sequence contiguity and improved annotation.</title>
        <authorList>
            <person name="Wang L."/>
            <person name="Zhu T."/>
            <person name="Rodriguez J.C."/>
            <person name="Deal K.R."/>
            <person name="Dubcovsky J."/>
            <person name="McGuire P.E."/>
            <person name="Lux T."/>
            <person name="Spannagl M."/>
            <person name="Mayer K.F.X."/>
            <person name="Baldrich P."/>
            <person name="Meyers B.C."/>
            <person name="Huo N."/>
            <person name="Gu Y.Q."/>
            <person name="Zhou H."/>
            <person name="Devos K.M."/>
            <person name="Bennetzen J.L."/>
            <person name="Unver T."/>
            <person name="Budak H."/>
            <person name="Gulick P.J."/>
            <person name="Galiba G."/>
            <person name="Kalapos B."/>
            <person name="Nelson D.R."/>
            <person name="Li P."/>
            <person name="You F.M."/>
            <person name="Luo M.C."/>
            <person name="Dvorak J."/>
        </authorList>
    </citation>
    <scope>NUCLEOTIDE SEQUENCE [LARGE SCALE GENOMIC DNA]</scope>
    <source>
        <strain evidence="1">cv. AL8/78</strain>
    </source>
</reference>
<reference evidence="2" key="1">
    <citation type="journal article" date="2014" name="Science">
        <title>Ancient hybridizations among the ancestral genomes of bread wheat.</title>
        <authorList>
            <consortium name="International Wheat Genome Sequencing Consortium,"/>
            <person name="Marcussen T."/>
            <person name="Sandve S.R."/>
            <person name="Heier L."/>
            <person name="Spannagl M."/>
            <person name="Pfeifer M."/>
            <person name="Jakobsen K.S."/>
            <person name="Wulff B.B."/>
            <person name="Steuernagel B."/>
            <person name="Mayer K.F."/>
            <person name="Olsen O.A."/>
        </authorList>
    </citation>
    <scope>NUCLEOTIDE SEQUENCE [LARGE SCALE GENOMIC DNA]</scope>
    <source>
        <strain evidence="2">cv. AL8/78</strain>
    </source>
</reference>
<organism evidence="1 2">
    <name type="scientific">Aegilops tauschii subsp. strangulata</name>
    <name type="common">Goatgrass</name>
    <dbReference type="NCBI Taxonomy" id="200361"/>
    <lineage>
        <taxon>Eukaryota</taxon>
        <taxon>Viridiplantae</taxon>
        <taxon>Streptophyta</taxon>
        <taxon>Embryophyta</taxon>
        <taxon>Tracheophyta</taxon>
        <taxon>Spermatophyta</taxon>
        <taxon>Magnoliopsida</taxon>
        <taxon>Liliopsida</taxon>
        <taxon>Poales</taxon>
        <taxon>Poaceae</taxon>
        <taxon>BOP clade</taxon>
        <taxon>Pooideae</taxon>
        <taxon>Triticodae</taxon>
        <taxon>Triticeae</taxon>
        <taxon>Triticinae</taxon>
        <taxon>Aegilops</taxon>
    </lineage>
</organism>
<keyword evidence="2" id="KW-1185">Reference proteome</keyword>
<dbReference type="AlphaFoldDB" id="A0A453LXD8"/>
<dbReference type="Gramene" id="AET5Gv20941300.1">
    <property type="protein sequence ID" value="AET5Gv20941300.1"/>
    <property type="gene ID" value="AET5Gv20941300"/>
</dbReference>
<reference evidence="1" key="4">
    <citation type="submission" date="2019-03" db="UniProtKB">
        <authorList>
            <consortium name="EnsemblPlants"/>
        </authorList>
    </citation>
    <scope>IDENTIFICATION</scope>
</reference>
<reference evidence="1" key="3">
    <citation type="journal article" date="2017" name="Nature">
        <title>Genome sequence of the progenitor of the wheat D genome Aegilops tauschii.</title>
        <authorList>
            <person name="Luo M.C."/>
            <person name="Gu Y.Q."/>
            <person name="Puiu D."/>
            <person name="Wang H."/>
            <person name="Twardziok S.O."/>
            <person name="Deal K.R."/>
            <person name="Huo N."/>
            <person name="Zhu T."/>
            <person name="Wang L."/>
            <person name="Wang Y."/>
            <person name="McGuire P.E."/>
            <person name="Liu S."/>
            <person name="Long H."/>
            <person name="Ramasamy R.K."/>
            <person name="Rodriguez J.C."/>
            <person name="Van S.L."/>
            <person name="Yuan L."/>
            <person name="Wang Z."/>
            <person name="Xia Z."/>
            <person name="Xiao L."/>
            <person name="Anderson O.D."/>
            <person name="Ouyang S."/>
            <person name="Liang Y."/>
            <person name="Zimin A.V."/>
            <person name="Pertea G."/>
            <person name="Qi P."/>
            <person name="Bennetzen J.L."/>
            <person name="Dai X."/>
            <person name="Dawson M.W."/>
            <person name="Muller H.G."/>
            <person name="Kugler K."/>
            <person name="Rivarola-Duarte L."/>
            <person name="Spannagl M."/>
            <person name="Mayer K.F.X."/>
            <person name="Lu F.H."/>
            <person name="Bevan M.W."/>
            <person name="Leroy P."/>
            <person name="Li P."/>
            <person name="You F.M."/>
            <person name="Sun Q."/>
            <person name="Liu Z."/>
            <person name="Lyons E."/>
            <person name="Wicker T."/>
            <person name="Salzberg S.L."/>
            <person name="Devos K.M."/>
            <person name="Dvorak J."/>
        </authorList>
    </citation>
    <scope>NUCLEOTIDE SEQUENCE [LARGE SCALE GENOMIC DNA]</scope>
    <source>
        <strain evidence="1">cv. AL8/78</strain>
    </source>
</reference>
<accession>A0A453LXD8</accession>
<evidence type="ECO:0000313" key="2">
    <source>
        <dbReference type="Proteomes" id="UP000015105"/>
    </source>
</evidence>
<proteinExistence type="predicted"/>
<reference evidence="2" key="2">
    <citation type="journal article" date="2017" name="Nat. Plants">
        <title>The Aegilops tauschii genome reveals multiple impacts of transposons.</title>
        <authorList>
            <person name="Zhao G."/>
            <person name="Zou C."/>
            <person name="Li K."/>
            <person name="Wang K."/>
            <person name="Li T."/>
            <person name="Gao L."/>
            <person name="Zhang X."/>
            <person name="Wang H."/>
            <person name="Yang Z."/>
            <person name="Liu X."/>
            <person name="Jiang W."/>
            <person name="Mao L."/>
            <person name="Kong X."/>
            <person name="Jiao Y."/>
            <person name="Jia J."/>
        </authorList>
    </citation>
    <scope>NUCLEOTIDE SEQUENCE [LARGE SCALE GENOMIC DNA]</scope>
    <source>
        <strain evidence="2">cv. AL8/78</strain>
    </source>
</reference>
<dbReference type="EnsemblPlants" id="AET5Gv20941300.1">
    <property type="protein sequence ID" value="AET5Gv20941300.1"/>
    <property type="gene ID" value="AET5Gv20941300"/>
</dbReference>
<evidence type="ECO:0000313" key="1">
    <source>
        <dbReference type="EnsemblPlants" id="AET5Gv20941300.1"/>
    </source>
</evidence>
<protein>
    <submittedName>
        <fullName evidence="1">Uncharacterized protein</fullName>
    </submittedName>
</protein>
<sequence>MLRGARGGSGDSRRVDAAEVARRRVGAAGACGRGGALSEWMAGVGALMVVAGCASVWASTQFRAYAPPVPEGTLARPQLKPLYEEQG</sequence>